<keyword evidence="3" id="KW-1185">Reference proteome</keyword>
<sequence>MSDTAMEKKLAEHGFSDKEIARLKEISIRDSENYLSLLHDLRKRFYAGVFMSIAMIVIWCGAVIVNASEHLIGISVAAIVVVGAVYFITPMRLASKAFFFLGRNKN</sequence>
<protein>
    <submittedName>
        <fullName evidence="2">Uncharacterized protein</fullName>
    </submittedName>
</protein>
<evidence type="ECO:0000313" key="2">
    <source>
        <dbReference type="EMBL" id="PWC10280.1"/>
    </source>
</evidence>
<name>A0A2U1TLH4_9GAMM</name>
<keyword evidence="1" id="KW-1133">Transmembrane helix</keyword>
<gene>
    <name evidence="2" type="ORF">DDT56_22335</name>
</gene>
<dbReference type="AlphaFoldDB" id="A0A2U1TLH4"/>
<dbReference type="RefSeq" id="WP_136168563.1">
    <property type="nucleotide sequence ID" value="NZ_KZ819101.1"/>
</dbReference>
<dbReference type="EMBL" id="QDKH01000039">
    <property type="protein sequence ID" value="PWC10280.1"/>
    <property type="molecule type" value="Genomic_DNA"/>
</dbReference>
<reference evidence="2 3" key="1">
    <citation type="submission" date="2018-04" db="EMBL/GenBank/DDBJ databases">
        <title>Brenneria corticis sp.nov.</title>
        <authorList>
            <person name="Li Y."/>
        </authorList>
    </citation>
    <scope>NUCLEOTIDE SEQUENCE [LARGE SCALE GENOMIC DNA]</scope>
    <source>
        <strain evidence="2 3">CFCC 11842</strain>
    </source>
</reference>
<feature type="transmembrane region" description="Helical" evidence="1">
    <location>
        <begin position="45"/>
        <end position="65"/>
    </location>
</feature>
<keyword evidence="1" id="KW-0472">Membrane</keyword>
<evidence type="ECO:0000256" key="1">
    <source>
        <dbReference type="SAM" id="Phobius"/>
    </source>
</evidence>
<dbReference type="Proteomes" id="UP000296159">
    <property type="component" value="Unassembled WGS sequence"/>
</dbReference>
<evidence type="ECO:0000313" key="3">
    <source>
        <dbReference type="Proteomes" id="UP000296159"/>
    </source>
</evidence>
<comment type="caution">
    <text evidence="2">The sequence shown here is derived from an EMBL/GenBank/DDBJ whole genome shotgun (WGS) entry which is preliminary data.</text>
</comment>
<keyword evidence="1" id="KW-0812">Transmembrane</keyword>
<feature type="transmembrane region" description="Helical" evidence="1">
    <location>
        <begin position="71"/>
        <end position="89"/>
    </location>
</feature>
<proteinExistence type="predicted"/>
<accession>A0A2U1TLH4</accession>
<organism evidence="2 3">
    <name type="scientific">Brenneria corticis</name>
    <dbReference type="NCBI Taxonomy" id="2173106"/>
    <lineage>
        <taxon>Bacteria</taxon>
        <taxon>Pseudomonadati</taxon>
        <taxon>Pseudomonadota</taxon>
        <taxon>Gammaproteobacteria</taxon>
        <taxon>Enterobacterales</taxon>
        <taxon>Pectobacteriaceae</taxon>
        <taxon>Brenneria</taxon>
    </lineage>
</organism>